<keyword evidence="1" id="KW-0732">Signal</keyword>
<dbReference type="RefSeq" id="WP_117384722.1">
    <property type="nucleotide sequence ID" value="NZ_QWDE01000005.1"/>
</dbReference>
<dbReference type="Proteomes" id="UP000260823">
    <property type="component" value="Unassembled WGS sequence"/>
</dbReference>
<dbReference type="AlphaFoldDB" id="A0A3E2NK49"/>
<organism evidence="2 3">
    <name type="scientific">Mucilaginibacter terrenus</name>
    <dbReference type="NCBI Taxonomy" id="2482727"/>
    <lineage>
        <taxon>Bacteria</taxon>
        <taxon>Pseudomonadati</taxon>
        <taxon>Bacteroidota</taxon>
        <taxon>Sphingobacteriia</taxon>
        <taxon>Sphingobacteriales</taxon>
        <taxon>Sphingobacteriaceae</taxon>
        <taxon>Mucilaginibacter</taxon>
    </lineage>
</organism>
<dbReference type="OrthoDB" id="6381507at2"/>
<protein>
    <recommendedName>
        <fullName evidence="4">DUF4350 domain-containing protein</fullName>
    </recommendedName>
</protein>
<dbReference type="InterPro" id="IPR029062">
    <property type="entry name" value="Class_I_gatase-like"/>
</dbReference>
<evidence type="ECO:0000313" key="3">
    <source>
        <dbReference type="Proteomes" id="UP000260823"/>
    </source>
</evidence>
<evidence type="ECO:0008006" key="4">
    <source>
        <dbReference type="Google" id="ProtNLM"/>
    </source>
</evidence>
<reference evidence="2 3" key="1">
    <citation type="submission" date="2018-08" db="EMBL/GenBank/DDBJ databases">
        <title>Mucilaginibacter terrae sp. nov., isolated from manganese diggings.</title>
        <authorList>
            <person name="Huang Y."/>
            <person name="Zhou Z."/>
        </authorList>
    </citation>
    <scope>NUCLEOTIDE SEQUENCE [LARGE SCALE GENOMIC DNA]</scope>
    <source>
        <strain evidence="2 3">ZH6</strain>
    </source>
</reference>
<dbReference type="EMBL" id="QWDE01000005">
    <property type="protein sequence ID" value="RFZ81355.1"/>
    <property type="molecule type" value="Genomic_DNA"/>
</dbReference>
<evidence type="ECO:0000256" key="1">
    <source>
        <dbReference type="SAM" id="SignalP"/>
    </source>
</evidence>
<dbReference type="SUPFAM" id="SSF52317">
    <property type="entry name" value="Class I glutamine amidotransferase-like"/>
    <property type="match status" value="1"/>
</dbReference>
<proteinExistence type="predicted"/>
<sequence>MIKKLLLSIVISLGLACNIRAQTVALDYYFNREVKKTANGAMQRFHYTWEDQSNSGFSLWGKEFDKLGAKLDSIPVAPTAENLKNVSVYIIVDPDTRKESASPNYITPTDADVIAAWVKKGGVLLLMANDSANTELQHFNILAAKFGMHFNNDMQNHVIDDAHFNDGAISIKNNKVFKTATKVFLKDVCSIGLSGNAKPLLTAKTGAAIAAISKHGKGCVIAVGDPWLYNEYVNGRLPAGYENDKAMADLARYVISLKK</sequence>
<gene>
    <name evidence="2" type="ORF">DYU05_18910</name>
</gene>
<dbReference type="PROSITE" id="PS51257">
    <property type="entry name" value="PROKAR_LIPOPROTEIN"/>
    <property type="match status" value="1"/>
</dbReference>
<accession>A0A3E2NK49</accession>
<keyword evidence="3" id="KW-1185">Reference proteome</keyword>
<feature type="signal peptide" evidence="1">
    <location>
        <begin position="1"/>
        <end position="21"/>
    </location>
</feature>
<evidence type="ECO:0000313" key="2">
    <source>
        <dbReference type="EMBL" id="RFZ81355.1"/>
    </source>
</evidence>
<name>A0A3E2NK49_9SPHI</name>
<comment type="caution">
    <text evidence="2">The sequence shown here is derived from an EMBL/GenBank/DDBJ whole genome shotgun (WGS) entry which is preliminary data.</text>
</comment>
<feature type="chain" id="PRO_5017739837" description="DUF4350 domain-containing protein" evidence="1">
    <location>
        <begin position="22"/>
        <end position="259"/>
    </location>
</feature>